<dbReference type="PROSITE" id="PS50801">
    <property type="entry name" value="STAS"/>
    <property type="match status" value="1"/>
</dbReference>
<dbReference type="Pfam" id="PF01740">
    <property type="entry name" value="STAS"/>
    <property type="match status" value="1"/>
</dbReference>
<feature type="domain" description="STAS" evidence="1">
    <location>
        <begin position="19"/>
        <end position="104"/>
    </location>
</feature>
<gene>
    <name evidence="2" type="ORF">SAMN04488540_10687</name>
</gene>
<name>A0A1G8S6Y2_9GAMM</name>
<dbReference type="Gene3D" id="3.30.750.24">
    <property type="entry name" value="STAS domain"/>
    <property type="match status" value="1"/>
</dbReference>
<evidence type="ECO:0000313" key="3">
    <source>
        <dbReference type="Proteomes" id="UP000199527"/>
    </source>
</evidence>
<dbReference type="CDD" id="cd07043">
    <property type="entry name" value="STAS_anti-anti-sigma_factors"/>
    <property type="match status" value="1"/>
</dbReference>
<protein>
    <submittedName>
        <fullName evidence="2">Anti-anti-sigma factor</fullName>
    </submittedName>
</protein>
<evidence type="ECO:0000259" key="1">
    <source>
        <dbReference type="PROSITE" id="PS50801"/>
    </source>
</evidence>
<evidence type="ECO:0000313" key="2">
    <source>
        <dbReference type="EMBL" id="SDJ24957.1"/>
    </source>
</evidence>
<dbReference type="RefSeq" id="WP_090364997.1">
    <property type="nucleotide sequence ID" value="NZ_FNEM01000006.1"/>
</dbReference>
<reference evidence="3" key="1">
    <citation type="submission" date="2016-10" db="EMBL/GenBank/DDBJ databases">
        <authorList>
            <person name="Varghese N."/>
            <person name="Submissions S."/>
        </authorList>
    </citation>
    <scope>NUCLEOTIDE SEQUENCE [LARGE SCALE GENOMIC DNA]</scope>
    <source>
        <strain evidence="3">DSM 23317</strain>
    </source>
</reference>
<keyword evidence="3" id="KW-1185">Reference proteome</keyword>
<organism evidence="2 3">
    <name type="scientific">Ferrimonas sediminum</name>
    <dbReference type="NCBI Taxonomy" id="718193"/>
    <lineage>
        <taxon>Bacteria</taxon>
        <taxon>Pseudomonadati</taxon>
        <taxon>Pseudomonadota</taxon>
        <taxon>Gammaproteobacteria</taxon>
        <taxon>Alteromonadales</taxon>
        <taxon>Ferrimonadaceae</taxon>
        <taxon>Ferrimonas</taxon>
    </lineage>
</organism>
<dbReference type="AlphaFoldDB" id="A0A1G8S6Y2"/>
<accession>A0A1G8S6Y2</accession>
<dbReference type="InterPro" id="IPR002645">
    <property type="entry name" value="STAS_dom"/>
</dbReference>
<dbReference type="PANTHER" id="PTHR33495">
    <property type="entry name" value="ANTI-SIGMA FACTOR ANTAGONIST TM_1081-RELATED-RELATED"/>
    <property type="match status" value="1"/>
</dbReference>
<dbReference type="InterPro" id="IPR036513">
    <property type="entry name" value="STAS_dom_sf"/>
</dbReference>
<proteinExistence type="predicted"/>
<dbReference type="Proteomes" id="UP000199527">
    <property type="component" value="Unassembled WGS sequence"/>
</dbReference>
<dbReference type="GO" id="GO:0043856">
    <property type="term" value="F:anti-sigma factor antagonist activity"/>
    <property type="evidence" value="ECO:0007669"/>
    <property type="project" value="TreeGrafter"/>
</dbReference>
<dbReference type="OrthoDB" id="9796076at2"/>
<sequence>MAIHLNDSLNPKTVMAPVQFDIDSVAGIKEQFEELLQEPNQLVVIDLKATEFIDSSGIGAIIFLFKRLKRQQRVLQLADVHGQPKRILTMLKVDKAIAFTGEQS</sequence>
<dbReference type="PANTHER" id="PTHR33495:SF2">
    <property type="entry name" value="ANTI-SIGMA FACTOR ANTAGONIST TM_1081-RELATED"/>
    <property type="match status" value="1"/>
</dbReference>
<dbReference type="EMBL" id="FNEM01000006">
    <property type="protein sequence ID" value="SDJ24957.1"/>
    <property type="molecule type" value="Genomic_DNA"/>
</dbReference>
<dbReference type="SUPFAM" id="SSF52091">
    <property type="entry name" value="SpoIIaa-like"/>
    <property type="match status" value="1"/>
</dbReference>